<reference evidence="2 3" key="1">
    <citation type="journal article" date="2019" name="Int. J. Syst. Evol. Microbiol.">
        <title>The Global Catalogue of Microorganisms (GCM) 10K type strain sequencing project: providing services to taxonomists for standard genome sequencing and annotation.</title>
        <authorList>
            <consortium name="The Broad Institute Genomics Platform"/>
            <consortium name="The Broad Institute Genome Sequencing Center for Infectious Disease"/>
            <person name="Wu L."/>
            <person name="Ma J."/>
        </authorList>
    </citation>
    <scope>NUCLEOTIDE SEQUENCE [LARGE SCALE GENOMIC DNA]</scope>
    <source>
        <strain evidence="2 3">CGMCC 1.12562</strain>
    </source>
</reference>
<name>A0ABD5NBY0_9EURY</name>
<keyword evidence="1" id="KW-0812">Transmembrane</keyword>
<feature type="transmembrane region" description="Helical" evidence="1">
    <location>
        <begin position="56"/>
        <end position="78"/>
    </location>
</feature>
<evidence type="ECO:0000313" key="3">
    <source>
        <dbReference type="Proteomes" id="UP001595660"/>
    </source>
</evidence>
<organism evidence="2 3">
    <name type="scientific">Halobacterium litoreum</name>
    <dbReference type="NCBI Taxonomy" id="2039234"/>
    <lineage>
        <taxon>Archaea</taxon>
        <taxon>Methanobacteriati</taxon>
        <taxon>Methanobacteriota</taxon>
        <taxon>Stenosarchaea group</taxon>
        <taxon>Halobacteria</taxon>
        <taxon>Halobacteriales</taxon>
        <taxon>Halobacteriaceae</taxon>
        <taxon>Halobacterium</taxon>
    </lineage>
</organism>
<evidence type="ECO:0000313" key="2">
    <source>
        <dbReference type="EMBL" id="MFC3476705.1"/>
    </source>
</evidence>
<dbReference type="Pfam" id="PF04307">
    <property type="entry name" value="YdjM"/>
    <property type="match status" value="1"/>
</dbReference>
<proteinExistence type="predicted"/>
<dbReference type="AlphaFoldDB" id="A0ABD5NBY0"/>
<dbReference type="GeneID" id="69117379"/>
<keyword evidence="1" id="KW-1133">Transmembrane helix</keyword>
<dbReference type="Proteomes" id="UP001595660">
    <property type="component" value="Unassembled WGS sequence"/>
</dbReference>
<protein>
    <submittedName>
        <fullName evidence="2">Metal-dependent hydrolase</fullName>
    </submittedName>
</protein>
<sequence length="192" mass="20377">MWPWGHLAFGYVCVSALTRVFAGRPPSDREALLVLLATQLPDLVDKPLGWGLDLYATGYGAAHSVLVAGPLLLVVLAYAVRKRSVAALAFVAAYASHPAGDVLSALLDDNPAALSRVLWPVADLPAYGTERGFAERALHYFAAYATELADPTALAALAAYASVFAAVGALWLYDGAPGTGLLRDAERRARRR</sequence>
<gene>
    <name evidence="2" type="ORF">ACFOKC_03105</name>
</gene>
<keyword evidence="3" id="KW-1185">Reference proteome</keyword>
<comment type="caution">
    <text evidence="2">The sequence shown here is derived from an EMBL/GenBank/DDBJ whole genome shotgun (WGS) entry which is preliminary data.</text>
</comment>
<dbReference type="InterPro" id="IPR007404">
    <property type="entry name" value="YdjM-like"/>
</dbReference>
<dbReference type="GO" id="GO:0016787">
    <property type="term" value="F:hydrolase activity"/>
    <property type="evidence" value="ECO:0007669"/>
    <property type="project" value="UniProtKB-KW"/>
</dbReference>
<dbReference type="RefSeq" id="WP_232572151.1">
    <property type="nucleotide sequence ID" value="NZ_CP089466.1"/>
</dbReference>
<accession>A0ABD5NBY0</accession>
<evidence type="ECO:0000256" key="1">
    <source>
        <dbReference type="SAM" id="Phobius"/>
    </source>
</evidence>
<feature type="transmembrane region" description="Helical" evidence="1">
    <location>
        <begin position="85"/>
        <end position="107"/>
    </location>
</feature>
<keyword evidence="1" id="KW-0472">Membrane</keyword>
<dbReference type="EMBL" id="JBHRWN010000002">
    <property type="protein sequence ID" value="MFC3476705.1"/>
    <property type="molecule type" value="Genomic_DNA"/>
</dbReference>
<feature type="transmembrane region" description="Helical" evidence="1">
    <location>
        <begin position="153"/>
        <end position="173"/>
    </location>
</feature>
<keyword evidence="2" id="KW-0378">Hydrolase</keyword>